<organism evidence="8 9">
    <name type="scientific">Romanomermis culicivorax</name>
    <name type="common">Nematode worm</name>
    <dbReference type="NCBI Taxonomy" id="13658"/>
    <lineage>
        <taxon>Eukaryota</taxon>
        <taxon>Metazoa</taxon>
        <taxon>Ecdysozoa</taxon>
        <taxon>Nematoda</taxon>
        <taxon>Enoplea</taxon>
        <taxon>Dorylaimia</taxon>
        <taxon>Mermithida</taxon>
        <taxon>Mermithoidea</taxon>
        <taxon>Mermithidae</taxon>
        <taxon>Romanomermis</taxon>
    </lineage>
</organism>
<dbReference type="AlphaFoldDB" id="A0A915HFW4"/>
<dbReference type="GO" id="GO:0004485">
    <property type="term" value="F:methylcrotonoyl-CoA carboxylase activity"/>
    <property type="evidence" value="ECO:0007669"/>
    <property type="project" value="TreeGrafter"/>
</dbReference>
<dbReference type="PROSITE" id="PS50975">
    <property type="entry name" value="ATP_GRASP"/>
    <property type="match status" value="1"/>
</dbReference>
<evidence type="ECO:0000313" key="8">
    <source>
        <dbReference type="Proteomes" id="UP000887565"/>
    </source>
</evidence>
<proteinExistence type="predicted"/>
<dbReference type="Pfam" id="PF00289">
    <property type="entry name" value="Biotin_carb_N"/>
    <property type="match status" value="1"/>
</dbReference>
<evidence type="ECO:0000256" key="3">
    <source>
        <dbReference type="ARBA" id="ARBA00022840"/>
    </source>
</evidence>
<evidence type="ECO:0000313" key="9">
    <source>
        <dbReference type="WBParaSite" id="nRc.2.0.1.t00185-RA"/>
    </source>
</evidence>
<evidence type="ECO:0000259" key="6">
    <source>
        <dbReference type="PROSITE" id="PS50975"/>
    </source>
</evidence>
<reference evidence="9" key="1">
    <citation type="submission" date="2022-11" db="UniProtKB">
        <authorList>
            <consortium name="WormBaseParasite"/>
        </authorList>
    </citation>
    <scope>IDENTIFICATION</scope>
</reference>
<dbReference type="WBParaSite" id="nRc.2.0.1.t00185-RA">
    <property type="protein sequence ID" value="nRc.2.0.1.t00185-RA"/>
    <property type="gene ID" value="nRc.2.0.1.g00185"/>
</dbReference>
<dbReference type="InterPro" id="IPR011764">
    <property type="entry name" value="Biotin_carboxylation_dom"/>
</dbReference>
<accession>A0A915HFW4</accession>
<evidence type="ECO:0000256" key="4">
    <source>
        <dbReference type="ARBA" id="ARBA00023267"/>
    </source>
</evidence>
<dbReference type="GO" id="GO:0005524">
    <property type="term" value="F:ATP binding"/>
    <property type="evidence" value="ECO:0007669"/>
    <property type="project" value="UniProtKB-UniRule"/>
</dbReference>
<name>A0A915HFW4_ROMCU</name>
<keyword evidence="8" id="KW-1185">Reference proteome</keyword>
<protein>
    <submittedName>
        <fullName evidence="9">Uncharacterized protein</fullName>
    </submittedName>
</protein>
<dbReference type="PROSITE" id="PS50979">
    <property type="entry name" value="BC"/>
    <property type="match status" value="1"/>
</dbReference>
<keyword evidence="2 5" id="KW-0547">Nucleotide-binding</keyword>
<dbReference type="PANTHER" id="PTHR18866">
    <property type="entry name" value="CARBOXYLASE:PYRUVATE/ACETYL-COA/PROPIONYL-COA CARBOXYLASE"/>
    <property type="match status" value="1"/>
</dbReference>
<dbReference type="GO" id="GO:0005739">
    <property type="term" value="C:mitochondrion"/>
    <property type="evidence" value="ECO:0007669"/>
    <property type="project" value="TreeGrafter"/>
</dbReference>
<evidence type="ECO:0000256" key="1">
    <source>
        <dbReference type="ARBA" id="ARBA00022598"/>
    </source>
</evidence>
<sequence length="159" mass="17291">MTYGSPQPNGTKISLSFDNVVSIAFRSVPPKKATSMYILMFLESESYLNMQKIMNVIEQSGARAVHPGYGFLSENAEFVELLVKKNIIFVGPPASAIRSMGLKSTAKSIMHSAGVPIIEGYHGENQDNKYLKTEAERIGFPVMLKAVRGGGGKVENSGF</sequence>
<dbReference type="InterPro" id="IPR005481">
    <property type="entry name" value="BC-like_N"/>
</dbReference>
<dbReference type="Proteomes" id="UP000887565">
    <property type="component" value="Unplaced"/>
</dbReference>
<dbReference type="Pfam" id="PF02786">
    <property type="entry name" value="CPSase_L_D2"/>
    <property type="match status" value="1"/>
</dbReference>
<dbReference type="Gene3D" id="3.30.470.20">
    <property type="entry name" value="ATP-grasp fold, B domain"/>
    <property type="match status" value="1"/>
</dbReference>
<dbReference type="PANTHER" id="PTHR18866:SF33">
    <property type="entry name" value="METHYLCROTONOYL-COA CARBOXYLASE SUBUNIT ALPHA, MITOCHONDRIAL-RELATED"/>
    <property type="match status" value="1"/>
</dbReference>
<dbReference type="SUPFAM" id="SSF56059">
    <property type="entry name" value="Glutathione synthetase ATP-binding domain-like"/>
    <property type="match status" value="1"/>
</dbReference>
<keyword evidence="4" id="KW-0092">Biotin</keyword>
<feature type="domain" description="Biotin carboxylation" evidence="7">
    <location>
        <begin position="1"/>
        <end position="159"/>
    </location>
</feature>
<evidence type="ECO:0000256" key="5">
    <source>
        <dbReference type="PROSITE-ProRule" id="PRU00409"/>
    </source>
</evidence>
<evidence type="ECO:0000256" key="2">
    <source>
        <dbReference type="ARBA" id="ARBA00022741"/>
    </source>
</evidence>
<keyword evidence="1" id="KW-0436">Ligase</keyword>
<dbReference type="InterPro" id="IPR011761">
    <property type="entry name" value="ATP-grasp"/>
</dbReference>
<keyword evidence="3 5" id="KW-0067">ATP-binding</keyword>
<dbReference type="GO" id="GO:0046872">
    <property type="term" value="F:metal ion binding"/>
    <property type="evidence" value="ECO:0007669"/>
    <property type="project" value="InterPro"/>
</dbReference>
<dbReference type="SUPFAM" id="SSF52440">
    <property type="entry name" value="PreATP-grasp domain"/>
    <property type="match status" value="1"/>
</dbReference>
<dbReference type="InterPro" id="IPR050856">
    <property type="entry name" value="Biotin_carboxylase_complex"/>
</dbReference>
<dbReference type="InterPro" id="IPR016185">
    <property type="entry name" value="PreATP-grasp_dom_sf"/>
</dbReference>
<evidence type="ECO:0000259" key="7">
    <source>
        <dbReference type="PROSITE" id="PS50979"/>
    </source>
</evidence>
<feature type="domain" description="ATP-grasp" evidence="6">
    <location>
        <begin position="107"/>
        <end position="153"/>
    </location>
</feature>
<dbReference type="InterPro" id="IPR005479">
    <property type="entry name" value="CPAse_ATP-bd"/>
</dbReference>